<gene>
    <name evidence="2" type="ORF">PG997_012336</name>
</gene>
<evidence type="ECO:0000313" key="2">
    <source>
        <dbReference type="EMBL" id="KAK8065589.1"/>
    </source>
</evidence>
<name>A0ABR1V328_9PEZI</name>
<feature type="region of interest" description="Disordered" evidence="1">
    <location>
        <begin position="134"/>
        <end position="155"/>
    </location>
</feature>
<evidence type="ECO:0000256" key="1">
    <source>
        <dbReference type="SAM" id="MobiDB-lite"/>
    </source>
</evidence>
<dbReference type="GeneID" id="92049710"/>
<evidence type="ECO:0000313" key="3">
    <source>
        <dbReference type="Proteomes" id="UP001433268"/>
    </source>
</evidence>
<dbReference type="RefSeq" id="XP_066662342.1">
    <property type="nucleotide sequence ID" value="XM_066816650.1"/>
</dbReference>
<dbReference type="EMBL" id="JAQQWN010000009">
    <property type="protein sequence ID" value="KAK8065589.1"/>
    <property type="molecule type" value="Genomic_DNA"/>
</dbReference>
<organism evidence="2 3">
    <name type="scientific">Apiospora hydei</name>
    <dbReference type="NCBI Taxonomy" id="1337664"/>
    <lineage>
        <taxon>Eukaryota</taxon>
        <taxon>Fungi</taxon>
        <taxon>Dikarya</taxon>
        <taxon>Ascomycota</taxon>
        <taxon>Pezizomycotina</taxon>
        <taxon>Sordariomycetes</taxon>
        <taxon>Xylariomycetidae</taxon>
        <taxon>Amphisphaeriales</taxon>
        <taxon>Apiosporaceae</taxon>
        <taxon>Apiospora</taxon>
    </lineage>
</organism>
<keyword evidence="3" id="KW-1185">Reference proteome</keyword>
<reference evidence="2 3" key="1">
    <citation type="submission" date="2023-01" db="EMBL/GenBank/DDBJ databases">
        <title>Analysis of 21 Apiospora genomes using comparative genomics revels a genus with tremendous synthesis potential of carbohydrate active enzymes and secondary metabolites.</title>
        <authorList>
            <person name="Sorensen T."/>
        </authorList>
    </citation>
    <scope>NUCLEOTIDE SEQUENCE [LARGE SCALE GENOMIC DNA]</scope>
    <source>
        <strain evidence="2 3">CBS 114990</strain>
    </source>
</reference>
<sequence>MFAGLGVAVAATLWTLNRLHDELKELNHHQIVYREMWLDERDQMHRQMEYDEERKDDTIHNMQQQWGIVEKNKRAIMEKGFAQQKTWSKPYCKRLRERGRRKGRRASRCGFQSRAIRAIKSFETLLACMPNTGLPRKGAVIRGSDPNSQPSEQDT</sequence>
<feature type="compositionally biased region" description="Polar residues" evidence="1">
    <location>
        <begin position="145"/>
        <end position="155"/>
    </location>
</feature>
<accession>A0ABR1V328</accession>
<protein>
    <submittedName>
        <fullName evidence="2">Uncharacterized protein</fullName>
    </submittedName>
</protein>
<dbReference type="Proteomes" id="UP001433268">
    <property type="component" value="Unassembled WGS sequence"/>
</dbReference>
<proteinExistence type="predicted"/>
<comment type="caution">
    <text evidence="2">The sequence shown here is derived from an EMBL/GenBank/DDBJ whole genome shotgun (WGS) entry which is preliminary data.</text>
</comment>